<dbReference type="NCBIfam" id="TIGR04019">
    <property type="entry name" value="B_thiol_YtxJ"/>
    <property type="match status" value="1"/>
</dbReference>
<name>A0ABW3KBI9_9BACT</name>
<dbReference type="EMBL" id="JBHTKA010000008">
    <property type="protein sequence ID" value="MFD1002586.1"/>
    <property type="molecule type" value="Genomic_DNA"/>
</dbReference>
<evidence type="ECO:0000313" key="2">
    <source>
        <dbReference type="Proteomes" id="UP001597112"/>
    </source>
</evidence>
<sequence length="113" mass="13427">MKWNELNTVSQLEQIREESKEKPVVIFKHSTRCSTSRMVLDRLERNWKQEELGNVKAYYLDLISYREVSNQIAEQFEIEHESPQLLIIADGKAVYDRSHLGIDYNQIREELKS</sequence>
<reference evidence="2" key="1">
    <citation type="journal article" date="2019" name="Int. J. Syst. Evol. Microbiol.">
        <title>The Global Catalogue of Microorganisms (GCM) 10K type strain sequencing project: providing services to taxonomists for standard genome sequencing and annotation.</title>
        <authorList>
            <consortium name="The Broad Institute Genomics Platform"/>
            <consortium name="The Broad Institute Genome Sequencing Center for Infectious Disease"/>
            <person name="Wu L."/>
            <person name="Ma J."/>
        </authorList>
    </citation>
    <scope>NUCLEOTIDE SEQUENCE [LARGE SCALE GENOMIC DNA]</scope>
    <source>
        <strain evidence="2">CCUG 58938</strain>
    </source>
</reference>
<dbReference type="RefSeq" id="WP_377583907.1">
    <property type="nucleotide sequence ID" value="NZ_JBHTKA010000008.1"/>
</dbReference>
<comment type="caution">
    <text evidence="1">The sequence shown here is derived from an EMBL/GenBank/DDBJ whole genome shotgun (WGS) entry which is preliminary data.</text>
</comment>
<organism evidence="1 2">
    <name type="scientific">Ohtaekwangia kribbensis</name>
    <dbReference type="NCBI Taxonomy" id="688913"/>
    <lineage>
        <taxon>Bacteria</taxon>
        <taxon>Pseudomonadati</taxon>
        <taxon>Bacteroidota</taxon>
        <taxon>Cytophagia</taxon>
        <taxon>Cytophagales</taxon>
        <taxon>Fulvivirgaceae</taxon>
        <taxon>Ohtaekwangia</taxon>
    </lineage>
</organism>
<protein>
    <submittedName>
        <fullName evidence="1">Bacillithiol system redox-active protein YtxJ</fullName>
    </submittedName>
</protein>
<evidence type="ECO:0000313" key="1">
    <source>
        <dbReference type="EMBL" id="MFD1002586.1"/>
    </source>
</evidence>
<dbReference type="Gene3D" id="3.40.30.10">
    <property type="entry name" value="Glutaredoxin"/>
    <property type="match status" value="1"/>
</dbReference>
<keyword evidence="2" id="KW-1185">Reference proteome</keyword>
<dbReference type="Pfam" id="PF11009">
    <property type="entry name" value="BrxC"/>
    <property type="match status" value="1"/>
</dbReference>
<dbReference type="Proteomes" id="UP001597112">
    <property type="component" value="Unassembled WGS sequence"/>
</dbReference>
<gene>
    <name evidence="1" type="primary">ytxJ</name>
    <name evidence="1" type="ORF">ACFQ21_24890</name>
</gene>
<dbReference type="InterPro" id="IPR036249">
    <property type="entry name" value="Thioredoxin-like_sf"/>
</dbReference>
<dbReference type="SUPFAM" id="SSF52833">
    <property type="entry name" value="Thioredoxin-like"/>
    <property type="match status" value="1"/>
</dbReference>
<dbReference type="InterPro" id="IPR022551">
    <property type="entry name" value="BrxC"/>
</dbReference>
<proteinExistence type="predicted"/>
<accession>A0ABW3KBI9</accession>